<feature type="domain" description="Glucose-6-phosphate dehydrogenase C-terminal" evidence="4">
    <location>
        <begin position="37"/>
        <end position="154"/>
    </location>
</feature>
<dbReference type="InterPro" id="IPR022675">
    <property type="entry name" value="G6P_DH_C"/>
</dbReference>
<dbReference type="KEGG" id="smo:SELMODRAFT_417571"/>
<evidence type="ECO:0000256" key="2">
    <source>
        <dbReference type="ARBA" id="ARBA00023277"/>
    </source>
</evidence>
<dbReference type="Gramene" id="EFJ21164">
    <property type="protein sequence ID" value="EFJ21164"/>
    <property type="gene ID" value="SELMODRAFT_417571"/>
</dbReference>
<dbReference type="GO" id="GO:0006006">
    <property type="term" value="P:glucose metabolic process"/>
    <property type="evidence" value="ECO:0007669"/>
    <property type="project" value="InterPro"/>
</dbReference>
<dbReference type="PANTHER" id="PTHR23429">
    <property type="entry name" value="GLUCOSE-6-PHOSPHATE 1-DEHYDROGENASE G6PD"/>
    <property type="match status" value="1"/>
</dbReference>
<feature type="signal peptide" evidence="3">
    <location>
        <begin position="1"/>
        <end position="17"/>
    </location>
</feature>
<accession>D8S2W5</accession>
<evidence type="ECO:0000256" key="3">
    <source>
        <dbReference type="SAM" id="SignalP"/>
    </source>
</evidence>
<dbReference type="Pfam" id="PF02781">
    <property type="entry name" value="G6PD_C"/>
    <property type="match status" value="1"/>
</dbReference>
<keyword evidence="2" id="KW-0119">Carbohydrate metabolism</keyword>
<evidence type="ECO:0000313" key="6">
    <source>
        <dbReference type="Proteomes" id="UP000001514"/>
    </source>
</evidence>
<evidence type="ECO:0000259" key="4">
    <source>
        <dbReference type="Pfam" id="PF02781"/>
    </source>
</evidence>
<dbReference type="SUPFAM" id="SSF55347">
    <property type="entry name" value="Glyceraldehyde-3-phosphate dehydrogenase-like, C-terminal domain"/>
    <property type="match status" value="1"/>
</dbReference>
<dbReference type="PANTHER" id="PTHR23429:SF22">
    <property type="entry name" value="GLUCOSE-6-PHOSPHATE 1-DEHYDROGENASE"/>
    <property type="match status" value="1"/>
</dbReference>
<keyword evidence="3" id="KW-0732">Signal</keyword>
<dbReference type="InterPro" id="IPR001282">
    <property type="entry name" value="G6P_DH"/>
</dbReference>
<dbReference type="EMBL" id="GL377600">
    <property type="protein sequence ID" value="EFJ21164.1"/>
    <property type="molecule type" value="Genomic_DNA"/>
</dbReference>
<dbReference type="STRING" id="88036.D8S2W5"/>
<dbReference type="Proteomes" id="UP000001514">
    <property type="component" value="Unassembled WGS sequence"/>
</dbReference>
<keyword evidence="6" id="KW-1185">Reference proteome</keyword>
<organism evidence="6">
    <name type="scientific">Selaginella moellendorffii</name>
    <name type="common">Spikemoss</name>
    <dbReference type="NCBI Taxonomy" id="88036"/>
    <lineage>
        <taxon>Eukaryota</taxon>
        <taxon>Viridiplantae</taxon>
        <taxon>Streptophyta</taxon>
        <taxon>Embryophyta</taxon>
        <taxon>Tracheophyta</taxon>
        <taxon>Lycopodiopsida</taxon>
        <taxon>Selaginellales</taxon>
        <taxon>Selaginellaceae</taxon>
        <taxon>Selaginella</taxon>
    </lineage>
</organism>
<dbReference type="Gene3D" id="3.30.360.10">
    <property type="entry name" value="Dihydrodipicolinate Reductase, domain 2"/>
    <property type="match status" value="1"/>
</dbReference>
<dbReference type="GO" id="GO:0050661">
    <property type="term" value="F:NADP binding"/>
    <property type="evidence" value="ECO:0007669"/>
    <property type="project" value="InterPro"/>
</dbReference>
<protein>
    <recommendedName>
        <fullName evidence="4">Glucose-6-phosphate dehydrogenase C-terminal domain-containing protein</fullName>
    </recommendedName>
</protein>
<reference evidence="5 6" key="1">
    <citation type="journal article" date="2011" name="Science">
        <title>The Selaginella genome identifies genetic changes associated with the evolution of vascular plants.</title>
        <authorList>
            <person name="Banks J.A."/>
            <person name="Nishiyama T."/>
            <person name="Hasebe M."/>
            <person name="Bowman J.L."/>
            <person name="Gribskov M."/>
            <person name="dePamphilis C."/>
            <person name="Albert V.A."/>
            <person name="Aono N."/>
            <person name="Aoyama T."/>
            <person name="Ambrose B.A."/>
            <person name="Ashton N.W."/>
            <person name="Axtell M.J."/>
            <person name="Barker E."/>
            <person name="Barker M.S."/>
            <person name="Bennetzen J.L."/>
            <person name="Bonawitz N.D."/>
            <person name="Chapple C."/>
            <person name="Cheng C."/>
            <person name="Correa L.G."/>
            <person name="Dacre M."/>
            <person name="DeBarry J."/>
            <person name="Dreyer I."/>
            <person name="Elias M."/>
            <person name="Engstrom E.M."/>
            <person name="Estelle M."/>
            <person name="Feng L."/>
            <person name="Finet C."/>
            <person name="Floyd S.K."/>
            <person name="Frommer W.B."/>
            <person name="Fujita T."/>
            <person name="Gramzow L."/>
            <person name="Gutensohn M."/>
            <person name="Harholt J."/>
            <person name="Hattori M."/>
            <person name="Heyl A."/>
            <person name="Hirai T."/>
            <person name="Hiwatashi Y."/>
            <person name="Ishikawa M."/>
            <person name="Iwata M."/>
            <person name="Karol K.G."/>
            <person name="Koehler B."/>
            <person name="Kolukisaoglu U."/>
            <person name="Kubo M."/>
            <person name="Kurata T."/>
            <person name="Lalonde S."/>
            <person name="Li K."/>
            <person name="Li Y."/>
            <person name="Litt A."/>
            <person name="Lyons E."/>
            <person name="Manning G."/>
            <person name="Maruyama T."/>
            <person name="Michael T.P."/>
            <person name="Mikami K."/>
            <person name="Miyazaki S."/>
            <person name="Morinaga S."/>
            <person name="Murata T."/>
            <person name="Mueller-Roeber B."/>
            <person name="Nelson D.R."/>
            <person name="Obara M."/>
            <person name="Oguri Y."/>
            <person name="Olmstead R.G."/>
            <person name="Onodera N."/>
            <person name="Petersen B.L."/>
            <person name="Pils B."/>
            <person name="Prigge M."/>
            <person name="Rensing S.A."/>
            <person name="Riano-Pachon D.M."/>
            <person name="Roberts A.W."/>
            <person name="Sato Y."/>
            <person name="Scheller H.V."/>
            <person name="Schulz B."/>
            <person name="Schulz C."/>
            <person name="Shakirov E.V."/>
            <person name="Shibagaki N."/>
            <person name="Shinohara N."/>
            <person name="Shippen D.E."/>
            <person name="Soerensen I."/>
            <person name="Sotooka R."/>
            <person name="Sugimoto N."/>
            <person name="Sugita M."/>
            <person name="Sumikawa N."/>
            <person name="Tanurdzic M."/>
            <person name="Theissen G."/>
            <person name="Ulvskov P."/>
            <person name="Wakazuki S."/>
            <person name="Weng J.K."/>
            <person name="Willats W.W."/>
            <person name="Wipf D."/>
            <person name="Wolf P.G."/>
            <person name="Yang L."/>
            <person name="Zimmer A.D."/>
            <person name="Zhu Q."/>
            <person name="Mitros T."/>
            <person name="Hellsten U."/>
            <person name="Loque D."/>
            <person name="Otillar R."/>
            <person name="Salamov A."/>
            <person name="Schmutz J."/>
            <person name="Shapiro H."/>
            <person name="Lindquist E."/>
            <person name="Lucas S."/>
            <person name="Rokhsar D."/>
            <person name="Grigoriev I.V."/>
        </authorList>
    </citation>
    <scope>NUCLEOTIDE SEQUENCE [LARGE SCALE GENOMIC DNA]</scope>
</reference>
<proteinExistence type="predicted"/>
<evidence type="ECO:0000256" key="1">
    <source>
        <dbReference type="ARBA" id="ARBA00022857"/>
    </source>
</evidence>
<keyword evidence="1" id="KW-0521">NADP</keyword>
<dbReference type="GO" id="GO:0004345">
    <property type="term" value="F:glucose-6-phosphate dehydrogenase activity"/>
    <property type="evidence" value="ECO:0007669"/>
    <property type="project" value="InterPro"/>
</dbReference>
<dbReference type="OMA" id="AIAGECC"/>
<dbReference type="eggNOG" id="KOG0563">
    <property type="taxonomic scope" value="Eukaryota"/>
</dbReference>
<dbReference type="InParanoid" id="D8S2W5"/>
<gene>
    <name evidence="5" type="ORF">SELMODRAFT_417571</name>
</gene>
<dbReference type="AlphaFoldDB" id="D8S2W5"/>
<dbReference type="HOGENOM" id="CLU_1680931_0_0_1"/>
<evidence type="ECO:0000313" key="5">
    <source>
        <dbReference type="EMBL" id="EFJ21164.1"/>
    </source>
</evidence>
<sequence length="157" mass="17770">MSTTLAALPCLLSVCSTKPHPWHGRIEDVIPGWNSFRFPDPEGIYLKINNKVPGLGMRLNRSTLDLRANSSLLFYELKFLCNRYSKEIPDAYKQLLLDAIAGECCLFIRTSELDAAWKIFTPLLKDLKRKKMVPELYPNGSRGPMGAHYLAAKWGNV</sequence>
<feature type="chain" id="PRO_5003122371" description="Glucose-6-phosphate dehydrogenase C-terminal domain-containing protein" evidence="3">
    <location>
        <begin position="18"/>
        <end position="157"/>
    </location>
</feature>
<name>D8S2W5_SELML</name>